<protein>
    <submittedName>
        <fullName evidence="1">Uncharacterized protein</fullName>
    </submittedName>
</protein>
<reference evidence="1 2" key="1">
    <citation type="submission" date="2021-03" db="EMBL/GenBank/DDBJ databases">
        <title>Human Oral Microbial Genomes.</title>
        <authorList>
            <person name="Johnston C.D."/>
            <person name="Chen T."/>
            <person name="Dewhirst F.E."/>
        </authorList>
    </citation>
    <scope>NUCLEOTIDE SEQUENCE [LARGE SCALE GENOMIC DNA]</scope>
    <source>
        <strain evidence="1 2">DSMZ 100122</strain>
    </source>
</reference>
<accession>A0ABX7Y3Z8</accession>
<organism evidence="1 2">
    <name type="scientific">Arachnia rubra</name>
    <dbReference type="NCBI Taxonomy" id="1547448"/>
    <lineage>
        <taxon>Bacteria</taxon>
        <taxon>Bacillati</taxon>
        <taxon>Actinomycetota</taxon>
        <taxon>Actinomycetes</taxon>
        <taxon>Propionibacteriales</taxon>
        <taxon>Propionibacteriaceae</taxon>
        <taxon>Arachnia</taxon>
    </lineage>
</organism>
<evidence type="ECO:0000313" key="2">
    <source>
        <dbReference type="Proteomes" id="UP000678513"/>
    </source>
</evidence>
<dbReference type="EMBL" id="CP072384">
    <property type="protein sequence ID" value="QUC07623.1"/>
    <property type="molecule type" value="Genomic_DNA"/>
</dbReference>
<evidence type="ECO:0000313" key="1">
    <source>
        <dbReference type="EMBL" id="QUC07623.1"/>
    </source>
</evidence>
<keyword evidence="2" id="KW-1185">Reference proteome</keyword>
<proteinExistence type="predicted"/>
<sequence length="243" mass="26128">MVSTFRGDELARIRESGWVANPRIRELLEDAGLPSPLTFLTEVLSDEQWRAAQRGVSLLRERFSDFRFAGSVEYGLLMVPSPRHLDTRSSIPADVRASQHAGLGEDFFDPALADGADLTGPAQPWTPFVSVVGAYGMAAGSYDDVTSASPDVFTVDGFDTRAAMTRQLWGARLLQAPAGLIPDSDYNEKWTFTLFPGEPLIGGQAVSGTVLKGRVRFRLGKANRGIGSARIAPAVPVMGTSGV</sequence>
<dbReference type="Proteomes" id="UP000678513">
    <property type="component" value="Chromosome"/>
</dbReference>
<gene>
    <name evidence="1" type="ORF">J5A65_11895</name>
</gene>
<name>A0ABX7Y3Z8_9ACTN</name>